<evidence type="ECO:0000313" key="4">
    <source>
        <dbReference type="RefSeq" id="XP_033570758.1"/>
    </source>
</evidence>
<feature type="region of interest" description="Disordered" evidence="1">
    <location>
        <begin position="1"/>
        <end position="38"/>
    </location>
</feature>
<keyword evidence="3" id="KW-1185">Reference proteome</keyword>
<reference evidence="4" key="3">
    <citation type="submission" date="2025-04" db="UniProtKB">
        <authorList>
            <consortium name="RefSeq"/>
        </authorList>
    </citation>
    <scope>IDENTIFICATION</scope>
    <source>
        <strain evidence="4">CBS 304.34</strain>
    </source>
</reference>
<dbReference type="Proteomes" id="UP000504636">
    <property type="component" value="Unplaced"/>
</dbReference>
<organism evidence="2">
    <name type="scientific">Mytilinidion resinicola</name>
    <dbReference type="NCBI Taxonomy" id="574789"/>
    <lineage>
        <taxon>Eukaryota</taxon>
        <taxon>Fungi</taxon>
        <taxon>Dikarya</taxon>
        <taxon>Ascomycota</taxon>
        <taxon>Pezizomycotina</taxon>
        <taxon>Dothideomycetes</taxon>
        <taxon>Pleosporomycetidae</taxon>
        <taxon>Mytilinidiales</taxon>
        <taxon>Mytilinidiaceae</taxon>
        <taxon>Mytilinidion</taxon>
    </lineage>
</organism>
<dbReference type="AlphaFoldDB" id="A0A6A6Y6Z6"/>
<dbReference type="GeneID" id="54467014"/>
<evidence type="ECO:0000256" key="1">
    <source>
        <dbReference type="SAM" id="MobiDB-lite"/>
    </source>
</evidence>
<dbReference type="EMBL" id="MU003716">
    <property type="protein sequence ID" value="KAF2803794.1"/>
    <property type="molecule type" value="Genomic_DNA"/>
</dbReference>
<evidence type="ECO:0000313" key="2">
    <source>
        <dbReference type="EMBL" id="KAF2803794.1"/>
    </source>
</evidence>
<accession>A0A6A6Y6Z6</accession>
<sequence length="170" mass="17717">MASSGGLGRFQITGKEMGKMRGEGPNSAKGPSDELLGSLETGMRNADAAEAKEFWRFSSRCGAYNCATSQKALDLQPSAGQLLGGPGPEVADPQMSSWASQLSVMCGVVDISNGSAPPHHHLERTIDADTGVAVDMESEDAQQICSSGKGGRAMPAPSLIMAVNRFETTL</sequence>
<gene>
    <name evidence="2 4" type="ORF">BDZ99DRAFT_526266</name>
</gene>
<reference evidence="2 4" key="1">
    <citation type="journal article" date="2020" name="Stud. Mycol.">
        <title>101 Dothideomycetes genomes: a test case for predicting lifestyles and emergence of pathogens.</title>
        <authorList>
            <person name="Haridas S."/>
            <person name="Albert R."/>
            <person name="Binder M."/>
            <person name="Bloem J."/>
            <person name="Labutti K."/>
            <person name="Salamov A."/>
            <person name="Andreopoulos B."/>
            <person name="Baker S."/>
            <person name="Barry K."/>
            <person name="Bills G."/>
            <person name="Bluhm B."/>
            <person name="Cannon C."/>
            <person name="Castanera R."/>
            <person name="Culley D."/>
            <person name="Daum C."/>
            <person name="Ezra D."/>
            <person name="Gonzalez J."/>
            <person name="Henrissat B."/>
            <person name="Kuo A."/>
            <person name="Liang C."/>
            <person name="Lipzen A."/>
            <person name="Lutzoni F."/>
            <person name="Magnuson J."/>
            <person name="Mondo S."/>
            <person name="Nolan M."/>
            <person name="Ohm R."/>
            <person name="Pangilinan J."/>
            <person name="Park H.-J."/>
            <person name="Ramirez L."/>
            <person name="Alfaro M."/>
            <person name="Sun H."/>
            <person name="Tritt A."/>
            <person name="Yoshinaga Y."/>
            <person name="Zwiers L.-H."/>
            <person name="Turgeon B."/>
            <person name="Goodwin S."/>
            <person name="Spatafora J."/>
            <person name="Crous P."/>
            <person name="Grigoriev I."/>
        </authorList>
    </citation>
    <scope>NUCLEOTIDE SEQUENCE</scope>
    <source>
        <strain evidence="2 4">CBS 304.34</strain>
    </source>
</reference>
<protein>
    <submittedName>
        <fullName evidence="2 4">Uncharacterized protein</fullName>
    </submittedName>
</protein>
<evidence type="ECO:0000313" key="3">
    <source>
        <dbReference type="Proteomes" id="UP000504636"/>
    </source>
</evidence>
<proteinExistence type="predicted"/>
<name>A0A6A6Y6Z6_9PEZI</name>
<reference evidence="4" key="2">
    <citation type="submission" date="2020-04" db="EMBL/GenBank/DDBJ databases">
        <authorList>
            <consortium name="NCBI Genome Project"/>
        </authorList>
    </citation>
    <scope>NUCLEOTIDE SEQUENCE</scope>
    <source>
        <strain evidence="4">CBS 304.34</strain>
    </source>
</reference>
<dbReference type="RefSeq" id="XP_033570758.1">
    <property type="nucleotide sequence ID" value="XM_033726121.1"/>
</dbReference>